<dbReference type="EMBL" id="UOGB01000090">
    <property type="protein sequence ID" value="VAX17627.1"/>
    <property type="molecule type" value="Genomic_DNA"/>
</dbReference>
<dbReference type="InterPro" id="IPR050266">
    <property type="entry name" value="AB_hydrolase_sf"/>
</dbReference>
<dbReference type="PANTHER" id="PTHR43798">
    <property type="entry name" value="MONOACYLGLYCEROL LIPASE"/>
    <property type="match status" value="1"/>
</dbReference>
<feature type="domain" description="Serine aminopeptidase S33" evidence="1">
    <location>
        <begin position="11"/>
        <end position="198"/>
    </location>
</feature>
<dbReference type="AlphaFoldDB" id="A0A3B1CLN6"/>
<gene>
    <name evidence="2" type="ORF">MNBD_NITROSPINAE03-1735</name>
</gene>
<sequence length="221" mass="24162">MWIPQISALESEFHALAIDLPGHGRIIDKPFTLDSAVKEVAQCIELETTGKAIIVGLSLGGYVAIAHANKHPEQISGLILSGCCVQYLGLMGLTAKLNAVLSKIVSQRHFETRQKEMLRKVTSSNIVDEICKKNISLKGSRESMEEVIGKNFVQMLKSCDVPVFLVNGENDTFNRKYESKLLVGAGNVSLEIIKDSGHLCSLENPVVFSNLVRDFANGIHA</sequence>
<organism evidence="2">
    <name type="scientific">hydrothermal vent metagenome</name>
    <dbReference type="NCBI Taxonomy" id="652676"/>
    <lineage>
        <taxon>unclassified sequences</taxon>
        <taxon>metagenomes</taxon>
        <taxon>ecological metagenomes</taxon>
    </lineage>
</organism>
<dbReference type="PRINTS" id="PR00111">
    <property type="entry name" value="ABHYDROLASE"/>
</dbReference>
<dbReference type="Pfam" id="PF12146">
    <property type="entry name" value="Hydrolase_4"/>
    <property type="match status" value="1"/>
</dbReference>
<dbReference type="InterPro" id="IPR029058">
    <property type="entry name" value="AB_hydrolase_fold"/>
</dbReference>
<dbReference type="InterPro" id="IPR000073">
    <property type="entry name" value="AB_hydrolase_1"/>
</dbReference>
<accession>A0A3B1CLN6</accession>
<evidence type="ECO:0000259" key="1">
    <source>
        <dbReference type="Pfam" id="PF12146"/>
    </source>
</evidence>
<proteinExistence type="predicted"/>
<dbReference type="Gene3D" id="3.40.50.1820">
    <property type="entry name" value="alpha/beta hydrolase"/>
    <property type="match status" value="1"/>
</dbReference>
<dbReference type="SUPFAM" id="SSF53474">
    <property type="entry name" value="alpha/beta-Hydrolases"/>
    <property type="match status" value="1"/>
</dbReference>
<reference evidence="2" key="1">
    <citation type="submission" date="2018-06" db="EMBL/GenBank/DDBJ databases">
        <authorList>
            <person name="Zhirakovskaya E."/>
        </authorList>
    </citation>
    <scope>NUCLEOTIDE SEQUENCE</scope>
</reference>
<protein>
    <recommendedName>
        <fullName evidence="1">Serine aminopeptidase S33 domain-containing protein</fullName>
    </recommendedName>
</protein>
<dbReference type="InterPro" id="IPR022742">
    <property type="entry name" value="Hydrolase_4"/>
</dbReference>
<evidence type="ECO:0000313" key="2">
    <source>
        <dbReference type="EMBL" id="VAX17627.1"/>
    </source>
</evidence>
<name>A0A3B1CLN6_9ZZZZ</name>